<dbReference type="NCBIfam" id="TIGR01484">
    <property type="entry name" value="HAD-SF-IIB"/>
    <property type="match status" value="1"/>
</dbReference>
<keyword evidence="2" id="KW-1185">Reference proteome</keyword>
<dbReference type="AlphaFoldDB" id="A0A1A9A5H8"/>
<sequence>MNDLRVVAFDLDDTLAVSKSRIDRRMAELLGHLLTEVDVLIISGGRFEQFEAQVLAHLELTEEQRGRLHLMPTCGTRYYRWWDGQWRQVYAEDLSEADKARVIAALTESAQALGLWESKTWGDIVEDRGSQITFSALGQSAPPAEKYGWDPDGDKKRRLRDAVAEKLPDLEVRGGGSTSIDVTRKGVDKAYGMRRLLEHLDLKVDNVLFVGDRLDQGGNDYPVKAMGIQCVPVTRWEETADYVEALVDDLVKRREQRA</sequence>
<dbReference type="SUPFAM" id="SSF56784">
    <property type="entry name" value="HAD-like"/>
    <property type="match status" value="1"/>
</dbReference>
<dbReference type="Pfam" id="PF08282">
    <property type="entry name" value="Hydrolase_3"/>
    <property type="match status" value="1"/>
</dbReference>
<dbReference type="GO" id="GO:0009298">
    <property type="term" value="P:GDP-mannose biosynthetic process"/>
    <property type="evidence" value="ECO:0007669"/>
    <property type="project" value="UniProtKB-UniPathway"/>
</dbReference>
<protein>
    <submittedName>
        <fullName evidence="1">Uncharacterized protein</fullName>
    </submittedName>
</protein>
<dbReference type="RefSeq" id="WP_091669542.1">
    <property type="nucleotide sequence ID" value="NZ_LT594323.1"/>
</dbReference>
<dbReference type="InterPro" id="IPR043169">
    <property type="entry name" value="PMM_cap"/>
</dbReference>
<dbReference type="InterPro" id="IPR006379">
    <property type="entry name" value="HAD-SF_hydro_IIB"/>
</dbReference>
<dbReference type="STRING" id="261654.GA0070611_5177"/>
<organism evidence="1 2">
    <name type="scientific">Micromonospora auratinigra</name>
    <dbReference type="NCBI Taxonomy" id="261654"/>
    <lineage>
        <taxon>Bacteria</taxon>
        <taxon>Bacillati</taxon>
        <taxon>Actinomycetota</taxon>
        <taxon>Actinomycetes</taxon>
        <taxon>Micromonosporales</taxon>
        <taxon>Micromonosporaceae</taxon>
        <taxon>Micromonospora</taxon>
    </lineage>
</organism>
<name>A0A1A9A5H8_9ACTN</name>
<accession>A0A1A9A5H8</accession>
<dbReference type="PANTHER" id="PTHR10000">
    <property type="entry name" value="PHOSPHOSERINE PHOSPHATASE"/>
    <property type="match status" value="1"/>
</dbReference>
<gene>
    <name evidence="1" type="ORF">GA0070611_5177</name>
</gene>
<dbReference type="Gene3D" id="3.40.50.1000">
    <property type="entry name" value="HAD superfamily/HAD-like"/>
    <property type="match status" value="1"/>
</dbReference>
<evidence type="ECO:0000313" key="2">
    <source>
        <dbReference type="Proteomes" id="UP000199385"/>
    </source>
</evidence>
<dbReference type="InterPro" id="IPR036412">
    <property type="entry name" value="HAD-like_sf"/>
</dbReference>
<dbReference type="GO" id="GO:0005829">
    <property type="term" value="C:cytosol"/>
    <property type="evidence" value="ECO:0007669"/>
    <property type="project" value="TreeGrafter"/>
</dbReference>
<reference evidence="2" key="1">
    <citation type="submission" date="2016-06" db="EMBL/GenBank/DDBJ databases">
        <authorList>
            <person name="Varghese N."/>
            <person name="Submissions Spin"/>
        </authorList>
    </citation>
    <scope>NUCLEOTIDE SEQUENCE [LARGE SCALE GENOMIC DNA]</scope>
    <source>
        <strain evidence="2">DSM 44815</strain>
    </source>
</reference>
<dbReference type="UniPathway" id="UPA00126">
    <property type="reaction ID" value="UER00424"/>
</dbReference>
<evidence type="ECO:0000313" key="1">
    <source>
        <dbReference type="EMBL" id="SBT51431.1"/>
    </source>
</evidence>
<dbReference type="PATRIC" id="fig|261654.4.peg.5245"/>
<dbReference type="SFLD" id="SFLDG01140">
    <property type="entry name" value="C2.B:_Phosphomannomutase_and_P"/>
    <property type="match status" value="1"/>
</dbReference>
<dbReference type="OrthoDB" id="2241234at2"/>
<dbReference type="GO" id="GO:0016791">
    <property type="term" value="F:phosphatase activity"/>
    <property type="evidence" value="ECO:0007669"/>
    <property type="project" value="TreeGrafter"/>
</dbReference>
<dbReference type="PANTHER" id="PTHR10000:SF8">
    <property type="entry name" value="HAD SUPERFAMILY HYDROLASE-LIKE, TYPE 3"/>
    <property type="match status" value="1"/>
</dbReference>
<dbReference type="SFLD" id="SFLDG01143">
    <property type="entry name" value="C2.B.3:_Phosphomannomutase_Lik"/>
    <property type="match status" value="1"/>
</dbReference>
<dbReference type="SFLD" id="SFLDS00003">
    <property type="entry name" value="Haloacid_Dehalogenase"/>
    <property type="match status" value="1"/>
</dbReference>
<dbReference type="Gene3D" id="3.30.1240.20">
    <property type="match status" value="1"/>
</dbReference>
<dbReference type="GO" id="GO:0000287">
    <property type="term" value="F:magnesium ion binding"/>
    <property type="evidence" value="ECO:0007669"/>
    <property type="project" value="TreeGrafter"/>
</dbReference>
<dbReference type="EMBL" id="LT594323">
    <property type="protein sequence ID" value="SBT51431.1"/>
    <property type="molecule type" value="Genomic_DNA"/>
</dbReference>
<proteinExistence type="predicted"/>
<dbReference type="InterPro" id="IPR023214">
    <property type="entry name" value="HAD_sf"/>
</dbReference>
<dbReference type="Proteomes" id="UP000199385">
    <property type="component" value="Chromosome I"/>
</dbReference>